<dbReference type="EMBL" id="JACNIG010000231">
    <property type="protein sequence ID" value="MBC8432555.1"/>
    <property type="molecule type" value="Genomic_DNA"/>
</dbReference>
<accession>A0A8J6P5F4</accession>
<dbReference type="AlphaFoldDB" id="A0A8J6P5F4"/>
<evidence type="ECO:0000313" key="1">
    <source>
        <dbReference type="EMBL" id="MBC8432555.1"/>
    </source>
</evidence>
<dbReference type="Proteomes" id="UP000605201">
    <property type="component" value="Unassembled WGS sequence"/>
</dbReference>
<reference evidence="1 2" key="1">
    <citation type="submission" date="2020-08" db="EMBL/GenBank/DDBJ databases">
        <title>Bridging the membrane lipid divide: bacteria of the FCB group superphylum have the potential to synthesize archaeal ether lipids.</title>
        <authorList>
            <person name="Villanueva L."/>
            <person name="Von Meijenfeldt F.A.B."/>
            <person name="Westbye A.B."/>
            <person name="Yadav S."/>
            <person name="Hopmans E.C."/>
            <person name="Dutilh B.E."/>
            <person name="Sinninghe Damste J.S."/>
        </authorList>
    </citation>
    <scope>NUCLEOTIDE SEQUENCE [LARGE SCALE GENOMIC DNA]</scope>
    <source>
        <strain evidence="1">NIOZ-UU17</strain>
    </source>
</reference>
<protein>
    <submittedName>
        <fullName evidence="1">Uncharacterized protein</fullName>
    </submittedName>
</protein>
<dbReference type="InterPro" id="IPR035093">
    <property type="entry name" value="RelE/ParE_toxin_dom_sf"/>
</dbReference>
<dbReference type="SUPFAM" id="SSF143011">
    <property type="entry name" value="RelE-like"/>
    <property type="match status" value="1"/>
</dbReference>
<evidence type="ECO:0000313" key="2">
    <source>
        <dbReference type="Proteomes" id="UP000605201"/>
    </source>
</evidence>
<gene>
    <name evidence="1" type="ORF">H8D96_11635</name>
</gene>
<proteinExistence type="predicted"/>
<organism evidence="1 2">
    <name type="scientific">Candidatus Desulfatibia vada</name>
    <dbReference type="NCBI Taxonomy" id="2841696"/>
    <lineage>
        <taxon>Bacteria</taxon>
        <taxon>Pseudomonadati</taxon>
        <taxon>Thermodesulfobacteriota</taxon>
        <taxon>Desulfobacteria</taxon>
        <taxon>Desulfobacterales</taxon>
        <taxon>Desulfobacterales incertae sedis</taxon>
        <taxon>Candidatus Desulfatibia</taxon>
    </lineage>
</organism>
<name>A0A8J6P5F4_9BACT</name>
<sequence length="111" mass="12399">MTEARFTPEFAAALKKYSNVKKSAQNKIDNLLQNPSGFGEPLKYGLEGFNSCSVKKGFIFVYVYCKECRARGHDKTNSCKNCEETPDEVVKFITIGPHDKAYESAPKIALP</sequence>
<comment type="caution">
    <text evidence="1">The sequence shown here is derived from an EMBL/GenBank/DDBJ whole genome shotgun (WGS) entry which is preliminary data.</text>
</comment>